<comment type="caution">
    <text evidence="3">The sequence shown here is derived from an EMBL/GenBank/DDBJ whole genome shotgun (WGS) entry which is preliminary data.</text>
</comment>
<accession>A0ABU1GSL5</accession>
<dbReference type="Gene3D" id="1.20.1270.180">
    <property type="match status" value="1"/>
</dbReference>
<feature type="chain" id="PRO_5046824807" evidence="1">
    <location>
        <begin position="27"/>
        <end position="152"/>
    </location>
</feature>
<dbReference type="Proteomes" id="UP001269375">
    <property type="component" value="Unassembled WGS sequence"/>
</dbReference>
<dbReference type="EMBL" id="JARWAO010000001">
    <property type="protein sequence ID" value="MDR5895010.1"/>
    <property type="molecule type" value="Genomic_DNA"/>
</dbReference>
<evidence type="ECO:0000259" key="2">
    <source>
        <dbReference type="Pfam" id="PF07007"/>
    </source>
</evidence>
<dbReference type="PANTHER" id="PTHR39176:SF1">
    <property type="entry name" value="PERIPLASMIC PROTEIN"/>
    <property type="match status" value="1"/>
</dbReference>
<protein>
    <submittedName>
        <fullName evidence="3">Lysozyme inhibitor LprI family protein</fullName>
    </submittedName>
</protein>
<dbReference type="PANTHER" id="PTHR39176">
    <property type="entry name" value="PERIPLASMIC PROTEIN-RELATED"/>
    <property type="match status" value="1"/>
</dbReference>
<name>A0ABU1GSL5_9GAMM</name>
<feature type="signal peptide" evidence="1">
    <location>
        <begin position="1"/>
        <end position="26"/>
    </location>
</feature>
<reference evidence="3 4" key="1">
    <citation type="submission" date="2023-04" db="EMBL/GenBank/DDBJ databases">
        <title>A long-awaited taxogenomic arrangement of the family Halomonadaceae.</title>
        <authorList>
            <person name="De La Haba R."/>
            <person name="Chuvochina M."/>
            <person name="Wittouck S."/>
            <person name="Arahal D.R."/>
            <person name="Sanchez-Porro C."/>
            <person name="Hugenholtz P."/>
            <person name="Ventosa A."/>
        </authorList>
    </citation>
    <scope>NUCLEOTIDE SEQUENCE [LARGE SCALE GENOMIC DNA]</scope>
    <source>
        <strain evidence="3 4">DSM 22428</strain>
    </source>
</reference>
<feature type="domain" description="Lysozyme inhibitor LprI-like N-terminal" evidence="2">
    <location>
        <begin position="41"/>
        <end position="131"/>
    </location>
</feature>
<sequence>MTHFLQGTAVMALTFAIWMHATTTYAAPSQTPSTPAQTECHDAQTQTAMNQCAAEALQNAEHRLTTTYQSLKDALGSAAERAALETAQRRWTAYRDAECQFQGAPSAGGSIHTLVVAQCKTALSDARQQTLKGYSQCEEGDVSCPHPRLETP</sequence>
<dbReference type="Pfam" id="PF07007">
    <property type="entry name" value="LprI"/>
    <property type="match status" value="1"/>
</dbReference>
<proteinExistence type="predicted"/>
<keyword evidence="1" id="KW-0732">Signal</keyword>
<organism evidence="3 4">
    <name type="scientific">Larsenimonas suaedae</name>
    <dbReference type="NCBI Taxonomy" id="1851019"/>
    <lineage>
        <taxon>Bacteria</taxon>
        <taxon>Pseudomonadati</taxon>
        <taxon>Pseudomonadota</taxon>
        <taxon>Gammaproteobacteria</taxon>
        <taxon>Oceanospirillales</taxon>
        <taxon>Halomonadaceae</taxon>
        <taxon>Larsenimonas</taxon>
    </lineage>
</organism>
<keyword evidence="4" id="KW-1185">Reference proteome</keyword>
<evidence type="ECO:0000313" key="3">
    <source>
        <dbReference type="EMBL" id="MDR5895010.1"/>
    </source>
</evidence>
<evidence type="ECO:0000313" key="4">
    <source>
        <dbReference type="Proteomes" id="UP001269375"/>
    </source>
</evidence>
<dbReference type="RefSeq" id="WP_251592455.1">
    <property type="nucleotide sequence ID" value="NZ_JAMLJI010000002.1"/>
</dbReference>
<gene>
    <name evidence="3" type="ORF">QC825_02830</name>
</gene>
<dbReference type="InterPro" id="IPR009739">
    <property type="entry name" value="LprI-like_N"/>
</dbReference>
<evidence type="ECO:0000256" key="1">
    <source>
        <dbReference type="SAM" id="SignalP"/>
    </source>
</evidence>